<accession>A0ABZ0RS68</accession>
<keyword evidence="1" id="KW-0472">Membrane</keyword>
<evidence type="ECO:0000313" key="2">
    <source>
        <dbReference type="EMBL" id="WPK11064.1"/>
    </source>
</evidence>
<evidence type="ECO:0000313" key="3">
    <source>
        <dbReference type="Proteomes" id="UP001322664"/>
    </source>
</evidence>
<dbReference type="Proteomes" id="UP001322664">
    <property type="component" value="Chromosome"/>
</dbReference>
<keyword evidence="1" id="KW-0812">Transmembrane</keyword>
<keyword evidence="1" id="KW-1133">Transmembrane helix</keyword>
<evidence type="ECO:0008006" key="4">
    <source>
        <dbReference type="Google" id="ProtNLM"/>
    </source>
</evidence>
<name>A0ABZ0RS68_9BACI</name>
<dbReference type="EMBL" id="CP137624">
    <property type="protein sequence ID" value="WPK11064.1"/>
    <property type="molecule type" value="Genomic_DNA"/>
</dbReference>
<feature type="transmembrane region" description="Helical" evidence="1">
    <location>
        <begin position="7"/>
        <end position="28"/>
    </location>
</feature>
<dbReference type="RefSeq" id="WP_319836159.1">
    <property type="nucleotide sequence ID" value="NZ_CP137624.1"/>
</dbReference>
<keyword evidence="3" id="KW-1185">Reference proteome</keyword>
<organism evidence="2 3">
    <name type="scientific">Lysinibacillus louembei</name>
    <dbReference type="NCBI Taxonomy" id="1470088"/>
    <lineage>
        <taxon>Bacteria</taxon>
        <taxon>Bacillati</taxon>
        <taxon>Bacillota</taxon>
        <taxon>Bacilli</taxon>
        <taxon>Bacillales</taxon>
        <taxon>Bacillaceae</taxon>
        <taxon>Lysinibacillus</taxon>
    </lineage>
</organism>
<feature type="transmembrane region" description="Helical" evidence="1">
    <location>
        <begin position="34"/>
        <end position="58"/>
    </location>
</feature>
<gene>
    <name evidence="2" type="ORF">R6U77_14365</name>
</gene>
<feature type="transmembrane region" description="Helical" evidence="1">
    <location>
        <begin position="87"/>
        <end position="108"/>
    </location>
</feature>
<sequence>MKILWRSAALFLWFWMLIFVIGGVTVIFRSTFNLVACLTILATSAIVILLWHTGVFFWRKGGSFSTPVKIQTPDNRSAKENSAMKQIILLIGIFLVGSYFMYGLITVISKLKSYRMIDLLIVMTVLLFIFFLELFLIKEITKGIRKKFNIKIPLKFKWKLPLKFHIKSTYKKLTIPRIKKTLVPDETEIQLQKNLTILQQSVDLMKSTKNIETFINQYAVASNTALQIEQAKAPDITIKQKFLSGKEVHELAGKLLPTVLNDSYLRMKMDAFQFKTKTERREKFEEYLKLLQKRKDDLYLANNYELVISKVEDDISGFKEE</sequence>
<feature type="transmembrane region" description="Helical" evidence="1">
    <location>
        <begin position="114"/>
        <end position="137"/>
    </location>
</feature>
<proteinExistence type="predicted"/>
<reference evidence="2 3" key="1">
    <citation type="submission" date="2023-09" db="EMBL/GenBank/DDBJ databases">
        <authorList>
            <person name="Page C.A."/>
            <person name="Perez-Diaz I.M."/>
        </authorList>
    </citation>
    <scope>NUCLEOTIDE SEQUENCE [LARGE SCALE GENOMIC DNA]</scope>
    <source>
        <strain evidence="2 3">Ll15</strain>
    </source>
</reference>
<evidence type="ECO:0000256" key="1">
    <source>
        <dbReference type="SAM" id="Phobius"/>
    </source>
</evidence>
<protein>
    <recommendedName>
        <fullName evidence="4">5-bromo-4-chloroindolyl phosphate hydrolysis protein</fullName>
    </recommendedName>
</protein>